<name>A0ABQ9HZX6_9NEOP</name>
<keyword evidence="3" id="KW-1185">Reference proteome</keyword>
<evidence type="ECO:0000313" key="3">
    <source>
        <dbReference type="Proteomes" id="UP001159363"/>
    </source>
</evidence>
<protein>
    <submittedName>
        <fullName evidence="2">Uncharacterized protein</fullName>
    </submittedName>
</protein>
<feature type="compositionally biased region" description="Polar residues" evidence="1">
    <location>
        <begin position="16"/>
        <end position="36"/>
    </location>
</feature>
<accession>A0ABQ9HZX6</accession>
<feature type="region of interest" description="Disordered" evidence="1">
    <location>
        <begin position="1"/>
        <end position="48"/>
    </location>
</feature>
<organism evidence="2 3">
    <name type="scientific">Dryococelus australis</name>
    <dbReference type="NCBI Taxonomy" id="614101"/>
    <lineage>
        <taxon>Eukaryota</taxon>
        <taxon>Metazoa</taxon>
        <taxon>Ecdysozoa</taxon>
        <taxon>Arthropoda</taxon>
        <taxon>Hexapoda</taxon>
        <taxon>Insecta</taxon>
        <taxon>Pterygota</taxon>
        <taxon>Neoptera</taxon>
        <taxon>Polyneoptera</taxon>
        <taxon>Phasmatodea</taxon>
        <taxon>Verophasmatodea</taxon>
        <taxon>Anareolatae</taxon>
        <taxon>Phasmatidae</taxon>
        <taxon>Eurycanthinae</taxon>
        <taxon>Dryococelus</taxon>
    </lineage>
</organism>
<reference evidence="2 3" key="1">
    <citation type="submission" date="2023-02" db="EMBL/GenBank/DDBJ databases">
        <title>LHISI_Scaffold_Assembly.</title>
        <authorList>
            <person name="Stuart O.P."/>
            <person name="Cleave R."/>
            <person name="Magrath M.J.L."/>
            <person name="Mikheyev A.S."/>
        </authorList>
    </citation>
    <scope>NUCLEOTIDE SEQUENCE [LARGE SCALE GENOMIC DNA]</scope>
    <source>
        <strain evidence="2">Daus_M_001</strain>
        <tissue evidence="2">Leg muscle</tissue>
    </source>
</reference>
<evidence type="ECO:0000256" key="1">
    <source>
        <dbReference type="SAM" id="MobiDB-lite"/>
    </source>
</evidence>
<dbReference type="Proteomes" id="UP001159363">
    <property type="component" value="Chromosome 3"/>
</dbReference>
<evidence type="ECO:0000313" key="2">
    <source>
        <dbReference type="EMBL" id="KAJ8889298.1"/>
    </source>
</evidence>
<sequence>MWESCRTMPLVGGSSRGSPVSLTAPYSPQSPSSVLKTSIRPRGIGQTGSVARQRVIHLTRLPVPPRVRAQVCPTLPRTRSDLTLRDELDRSRWLCTTNLHVPTLNCSPANTHATEKCGREPLKKMLRRQVGGGGRRHYNSSNVKYGLVTAAVPPGSNALRRQNLQQPVTTLASHLGEPSSILGGVAHGFSRVRIVPDDAAGWRIFSEISRFPRPCIPGLLRIYITSPSKALETSILDKSTEAGWRGSCFNVGVHIGYAILETALVSDWLLHAAEGTYPTASWRVGLLRSRLANAVHGALREHCMPVQSFVRSGDGALVARASVTLIATALLGQKEKEKNYAGGPAVRIPRFDSNSEKKPRIDYITAIAHFKIGATEAERLARSPSTKKNKVHSSLGTPGFAHVGFVPDDAADRQIFSGITSFPRPFIPALVHSHLNHLHQLSIPC</sequence>
<dbReference type="EMBL" id="JARBHB010000003">
    <property type="protein sequence ID" value="KAJ8889298.1"/>
    <property type="molecule type" value="Genomic_DNA"/>
</dbReference>
<gene>
    <name evidence="2" type="ORF">PR048_008796</name>
</gene>
<proteinExistence type="predicted"/>
<comment type="caution">
    <text evidence="2">The sequence shown here is derived from an EMBL/GenBank/DDBJ whole genome shotgun (WGS) entry which is preliminary data.</text>
</comment>